<evidence type="ECO:0000313" key="18">
    <source>
        <dbReference type="EMBL" id="PIS39562.1"/>
    </source>
</evidence>
<evidence type="ECO:0000313" key="19">
    <source>
        <dbReference type="Proteomes" id="UP000230088"/>
    </source>
</evidence>
<dbReference type="NCBIfam" id="NF008168">
    <property type="entry name" value="PRK10917.2-2"/>
    <property type="match status" value="1"/>
</dbReference>
<dbReference type="InterPro" id="IPR045562">
    <property type="entry name" value="RecG_dom3_C"/>
</dbReference>
<dbReference type="NCBIfam" id="TIGR00643">
    <property type="entry name" value="recG"/>
    <property type="match status" value="1"/>
</dbReference>
<dbReference type="PANTHER" id="PTHR47964">
    <property type="entry name" value="ATP-DEPENDENT DNA HELICASE HOMOLOG RECG, CHLOROPLASTIC"/>
    <property type="match status" value="1"/>
</dbReference>
<proteinExistence type="inferred from homology"/>
<dbReference type="PROSITE" id="PS51194">
    <property type="entry name" value="HELICASE_CTER"/>
    <property type="match status" value="1"/>
</dbReference>
<dbReference type="Proteomes" id="UP000230088">
    <property type="component" value="Unassembled WGS sequence"/>
</dbReference>
<evidence type="ECO:0000256" key="1">
    <source>
        <dbReference type="ARBA" id="ARBA00007504"/>
    </source>
</evidence>
<keyword evidence="8" id="KW-0238">DNA-binding</keyword>
<dbReference type="InterPro" id="IPR004609">
    <property type="entry name" value="ATP-dep_DNA_helicase_RecG"/>
</dbReference>
<dbReference type="InterPro" id="IPR001650">
    <property type="entry name" value="Helicase_C-like"/>
</dbReference>
<dbReference type="InterPro" id="IPR027417">
    <property type="entry name" value="P-loop_NTPase"/>
</dbReference>
<evidence type="ECO:0000259" key="16">
    <source>
        <dbReference type="PROSITE" id="PS51192"/>
    </source>
</evidence>
<dbReference type="Gene3D" id="2.40.50.140">
    <property type="entry name" value="Nucleic acid-binding proteins"/>
    <property type="match status" value="1"/>
</dbReference>
<dbReference type="NCBIfam" id="NF008165">
    <property type="entry name" value="PRK10917.1-3"/>
    <property type="match status" value="1"/>
</dbReference>
<evidence type="ECO:0000256" key="3">
    <source>
        <dbReference type="ARBA" id="ARBA00022741"/>
    </source>
</evidence>
<dbReference type="SUPFAM" id="SSF52540">
    <property type="entry name" value="P-loop containing nucleoside triphosphate hydrolases"/>
    <property type="match status" value="2"/>
</dbReference>
<comment type="function">
    <text evidence="15">Plays a critical role in recombination and DNA repair. Helps process Holliday junction intermediates to mature products by catalyzing branch migration. Has replication fork regression activity, unwinds stalled or blocked replication forks to make a HJ that can be resolved. Has a DNA unwinding activity characteristic of a DNA helicase with 3'-5' polarity.</text>
</comment>
<dbReference type="EMBL" id="PEYD01000024">
    <property type="protein sequence ID" value="PIS39562.1"/>
    <property type="molecule type" value="Genomic_DNA"/>
</dbReference>
<keyword evidence="10 15" id="KW-0234">DNA repair</keyword>
<sequence>MNLDTPIEKIPRIGAFYQKRLKKLGIKTVYDLFFHFPHRYEDFSKIIPIAEVKLNEVCCIQGKILEIKNSRTWKKRMILTQAIVEDKSSAIKVIWFNQPYLIKSLKTGDMVCLAGKIALGRPTKGGYPELYLSSPAHEKIPITNNQYPISNLTHTGRLIPVYPETEGLSSRWLRYILKLLLLKFKDRIPEILPKEILRENKLLPISKAIWQIHFPDSKKSAQIAKNRFSFEELFLIQLSVLKERLKLNSQIAISIPLNIDLIKEFVNSLPFRLTNAQRKCAWQILKDLEKPRPMNRLLQGDVGSGKTIVAMLSALNVAKAGYQTAFMAPTEILAQQHFKTIAKFLSPFKLKIALLTGKEDKVTARKLKDEILEISRKKLLEKTRKGEVDILIGTHALIQDKVKFGSLGLVIVDEQHRFGVEQRARLCQNSGEKIKLIPHFLSMTATPIPRTLALTVYGDLDLSLIDEMPKGRKKIETKIVSPEKRKIAYDFIRNQVKKDKRVFVICPRIEPAPTPPLLEGAGLGGQASPKKDIWGWAEVKAVKEEYEKLSKDIFPDLKIGMLHGKMKTNEKEKIMRDFKEGGIDILVSTSVVEVGIDIPKATVMMIEGTERFGLAQLHQFRGRVGRSDSQSYCFLFTDSKASKTSKRLSALLRYEDGFALAEKDLEIRGPGSLYGIQQWGIPDFAMENLKNISLVEKTRELAKELLEKNPELTKYPLLRNRLRKFRERIHLE</sequence>
<evidence type="ECO:0000259" key="17">
    <source>
        <dbReference type="PROSITE" id="PS51194"/>
    </source>
</evidence>
<dbReference type="GO" id="GO:0006310">
    <property type="term" value="P:DNA recombination"/>
    <property type="evidence" value="ECO:0007669"/>
    <property type="project" value="UniProtKB-UniRule"/>
</dbReference>
<comment type="catalytic activity">
    <reaction evidence="14 15">
        <text>ATP + H2O = ADP + phosphate + H(+)</text>
        <dbReference type="Rhea" id="RHEA:13065"/>
        <dbReference type="ChEBI" id="CHEBI:15377"/>
        <dbReference type="ChEBI" id="CHEBI:15378"/>
        <dbReference type="ChEBI" id="CHEBI:30616"/>
        <dbReference type="ChEBI" id="CHEBI:43474"/>
        <dbReference type="ChEBI" id="CHEBI:456216"/>
        <dbReference type="EC" id="5.6.2.4"/>
    </reaction>
</comment>
<keyword evidence="6 15" id="KW-0347">Helicase</keyword>
<dbReference type="GO" id="GO:0043138">
    <property type="term" value="F:3'-5' DNA helicase activity"/>
    <property type="evidence" value="ECO:0007669"/>
    <property type="project" value="UniProtKB-EC"/>
</dbReference>
<evidence type="ECO:0000256" key="10">
    <source>
        <dbReference type="ARBA" id="ARBA00023204"/>
    </source>
</evidence>
<feature type="domain" description="Helicase C-terminal" evidence="17">
    <location>
        <begin position="517"/>
        <end position="666"/>
    </location>
</feature>
<dbReference type="Pfam" id="PF19833">
    <property type="entry name" value="RecG_dom3_C"/>
    <property type="match status" value="1"/>
</dbReference>
<name>A0A2H0YP84_9BACT</name>
<reference evidence="19" key="1">
    <citation type="submission" date="2017-09" db="EMBL/GenBank/DDBJ databases">
        <title>Depth-based differentiation of microbial function through sediment-hosted aquifers and enrichment of novel symbionts in the deep terrestrial subsurface.</title>
        <authorList>
            <person name="Probst A.J."/>
            <person name="Ladd B."/>
            <person name="Jarett J.K."/>
            <person name="Geller-Mcgrath D.E."/>
            <person name="Sieber C.M.K."/>
            <person name="Emerson J.B."/>
            <person name="Anantharaman K."/>
            <person name="Thomas B.C."/>
            <person name="Malmstrom R."/>
            <person name="Stieglmeier M."/>
            <person name="Klingl A."/>
            <person name="Woyke T."/>
            <person name="Ryan C.M."/>
            <person name="Banfield J.F."/>
        </authorList>
    </citation>
    <scope>NUCLEOTIDE SEQUENCE [LARGE SCALE GENOMIC DNA]</scope>
</reference>
<organism evidence="18 19">
    <name type="scientific">Candidatus Nealsonbacteria bacterium CG08_land_8_20_14_0_20_38_20</name>
    <dbReference type="NCBI Taxonomy" id="1974705"/>
    <lineage>
        <taxon>Bacteria</taxon>
        <taxon>Candidatus Nealsoniibacteriota</taxon>
    </lineage>
</organism>
<evidence type="ECO:0000256" key="4">
    <source>
        <dbReference type="ARBA" id="ARBA00022763"/>
    </source>
</evidence>
<dbReference type="GO" id="GO:0005524">
    <property type="term" value="F:ATP binding"/>
    <property type="evidence" value="ECO:0007669"/>
    <property type="project" value="UniProtKB-KW"/>
</dbReference>
<evidence type="ECO:0000256" key="12">
    <source>
        <dbReference type="ARBA" id="ARBA00034617"/>
    </source>
</evidence>
<dbReference type="Pfam" id="PF17191">
    <property type="entry name" value="RecG_wedge"/>
    <property type="match status" value="1"/>
</dbReference>
<dbReference type="SMART" id="SM00490">
    <property type="entry name" value="HELICc"/>
    <property type="match status" value="1"/>
</dbReference>
<evidence type="ECO:0000256" key="5">
    <source>
        <dbReference type="ARBA" id="ARBA00022801"/>
    </source>
</evidence>
<dbReference type="SMART" id="SM00487">
    <property type="entry name" value="DEXDc"/>
    <property type="match status" value="1"/>
</dbReference>
<dbReference type="Pfam" id="PF00271">
    <property type="entry name" value="Helicase_C"/>
    <property type="match status" value="1"/>
</dbReference>
<evidence type="ECO:0000256" key="2">
    <source>
        <dbReference type="ARBA" id="ARBA00017846"/>
    </source>
</evidence>
<dbReference type="AlphaFoldDB" id="A0A2H0YP84"/>
<dbReference type="InterPro" id="IPR014001">
    <property type="entry name" value="Helicase_ATP-bd"/>
</dbReference>
<dbReference type="EC" id="5.6.2.4" evidence="13 15"/>
<dbReference type="InterPro" id="IPR011545">
    <property type="entry name" value="DEAD/DEAH_box_helicase_dom"/>
</dbReference>
<dbReference type="GO" id="GO:0016887">
    <property type="term" value="F:ATP hydrolysis activity"/>
    <property type="evidence" value="ECO:0007669"/>
    <property type="project" value="RHEA"/>
</dbReference>
<accession>A0A2H0YP84</accession>
<dbReference type="GO" id="GO:0003677">
    <property type="term" value="F:DNA binding"/>
    <property type="evidence" value="ECO:0007669"/>
    <property type="project" value="UniProtKB-KW"/>
</dbReference>
<dbReference type="InterPro" id="IPR033454">
    <property type="entry name" value="RecG_wedge"/>
</dbReference>
<keyword evidence="3 15" id="KW-0547">Nucleotide-binding</keyword>
<dbReference type="SUPFAM" id="SSF50249">
    <property type="entry name" value="Nucleic acid-binding proteins"/>
    <property type="match status" value="1"/>
</dbReference>
<keyword evidence="7 15" id="KW-0067">ATP-binding</keyword>
<evidence type="ECO:0000256" key="14">
    <source>
        <dbReference type="ARBA" id="ARBA00048988"/>
    </source>
</evidence>
<feature type="domain" description="Helicase ATP-binding" evidence="16">
    <location>
        <begin position="287"/>
        <end position="465"/>
    </location>
</feature>
<keyword evidence="11" id="KW-0413">Isomerase</keyword>
<evidence type="ECO:0000256" key="7">
    <source>
        <dbReference type="ARBA" id="ARBA00022840"/>
    </source>
</evidence>
<dbReference type="Pfam" id="PF00270">
    <property type="entry name" value="DEAD"/>
    <property type="match status" value="1"/>
</dbReference>
<dbReference type="CDD" id="cd17992">
    <property type="entry name" value="DEXHc_RecG"/>
    <property type="match status" value="1"/>
</dbReference>
<evidence type="ECO:0000256" key="13">
    <source>
        <dbReference type="ARBA" id="ARBA00034808"/>
    </source>
</evidence>
<dbReference type="InterPro" id="IPR012340">
    <property type="entry name" value="NA-bd_OB-fold"/>
</dbReference>
<keyword evidence="4 15" id="KW-0227">DNA damage</keyword>
<gene>
    <name evidence="18" type="ORF">COT33_01310</name>
</gene>
<dbReference type="GO" id="GO:0006281">
    <property type="term" value="P:DNA repair"/>
    <property type="evidence" value="ECO:0007669"/>
    <property type="project" value="UniProtKB-UniRule"/>
</dbReference>
<evidence type="ECO:0000256" key="6">
    <source>
        <dbReference type="ARBA" id="ARBA00022806"/>
    </source>
</evidence>
<dbReference type="InterPro" id="IPR047112">
    <property type="entry name" value="RecG/Mfd"/>
</dbReference>
<comment type="similarity">
    <text evidence="1 15">Belongs to the helicase family. RecG subfamily.</text>
</comment>
<dbReference type="PROSITE" id="PS51192">
    <property type="entry name" value="HELICASE_ATP_BIND_1"/>
    <property type="match status" value="1"/>
</dbReference>
<evidence type="ECO:0000256" key="8">
    <source>
        <dbReference type="ARBA" id="ARBA00023125"/>
    </source>
</evidence>
<dbReference type="PANTHER" id="PTHR47964:SF1">
    <property type="entry name" value="ATP-DEPENDENT DNA HELICASE HOMOLOG RECG, CHLOROPLASTIC"/>
    <property type="match status" value="1"/>
</dbReference>
<dbReference type="CDD" id="cd04488">
    <property type="entry name" value="RecG_wedge_OBF"/>
    <property type="match status" value="1"/>
</dbReference>
<comment type="caution">
    <text evidence="18">The sequence shown here is derived from an EMBL/GenBank/DDBJ whole genome shotgun (WGS) entry which is preliminary data.</text>
</comment>
<keyword evidence="9 15" id="KW-0233">DNA recombination</keyword>
<evidence type="ECO:0000256" key="15">
    <source>
        <dbReference type="RuleBase" id="RU363016"/>
    </source>
</evidence>
<evidence type="ECO:0000256" key="9">
    <source>
        <dbReference type="ARBA" id="ARBA00023172"/>
    </source>
</evidence>
<keyword evidence="5 15" id="KW-0378">Hydrolase</keyword>
<dbReference type="Gene3D" id="3.40.50.300">
    <property type="entry name" value="P-loop containing nucleotide triphosphate hydrolases"/>
    <property type="match status" value="2"/>
</dbReference>
<protein>
    <recommendedName>
        <fullName evidence="2 15">ATP-dependent DNA helicase RecG</fullName>
        <ecNumber evidence="13 15">5.6.2.4</ecNumber>
    </recommendedName>
</protein>
<comment type="catalytic activity">
    <reaction evidence="12 15">
        <text>Couples ATP hydrolysis with the unwinding of duplex DNA by translocating in the 3'-5' direction.</text>
        <dbReference type="EC" id="5.6.2.4"/>
    </reaction>
</comment>
<evidence type="ECO:0000256" key="11">
    <source>
        <dbReference type="ARBA" id="ARBA00023235"/>
    </source>
</evidence>